<evidence type="ECO:0000256" key="1">
    <source>
        <dbReference type="SAM" id="Coils"/>
    </source>
</evidence>
<dbReference type="Proteomes" id="UP000070539">
    <property type="component" value="Unassembled WGS sequence"/>
</dbReference>
<dbReference type="AlphaFoldDB" id="A0A136WGK5"/>
<dbReference type="InterPro" id="IPR025503">
    <property type="entry name" value="DUF4391"/>
</dbReference>
<accession>A0A136WGK5</accession>
<keyword evidence="3" id="KW-1185">Reference proteome</keyword>
<dbReference type="EMBL" id="LRVM01000002">
    <property type="protein sequence ID" value="KXL53688.1"/>
    <property type="molecule type" value="Genomic_DNA"/>
</dbReference>
<name>A0A136WGK5_9FIRM</name>
<dbReference type="RefSeq" id="WP_066085168.1">
    <property type="nucleotide sequence ID" value="NZ_LRVM01000002.1"/>
</dbReference>
<dbReference type="STRING" id="36847.CLNEO_09140"/>
<organism evidence="2 3">
    <name type="scientific">Anaerotignum neopropionicum</name>
    <dbReference type="NCBI Taxonomy" id="36847"/>
    <lineage>
        <taxon>Bacteria</taxon>
        <taxon>Bacillati</taxon>
        <taxon>Bacillota</taxon>
        <taxon>Clostridia</taxon>
        <taxon>Lachnospirales</taxon>
        <taxon>Anaerotignaceae</taxon>
        <taxon>Anaerotignum</taxon>
    </lineage>
</organism>
<dbReference type="PATRIC" id="fig|36847.3.peg.1074"/>
<evidence type="ECO:0008006" key="4">
    <source>
        <dbReference type="Google" id="ProtNLM"/>
    </source>
</evidence>
<evidence type="ECO:0000313" key="3">
    <source>
        <dbReference type="Proteomes" id="UP000070539"/>
    </source>
</evidence>
<comment type="caution">
    <text evidence="2">The sequence shown here is derived from an EMBL/GenBank/DDBJ whole genome shotgun (WGS) entry which is preliminary data.</text>
</comment>
<feature type="coiled-coil region" evidence="1">
    <location>
        <begin position="179"/>
        <end position="222"/>
    </location>
</feature>
<sequence>MFGIPDRCAVNQFIAKKNFLSFGNLNKVEREVLSSNVRKITLSFQLEPSNSNVPAYKDDIREYPLINIFNVDVTLDANTKRITDFIMSAIPYPSIIIFQTEEQMQLAVCHQRTNLNDSLKNVLEEVIITDWLPFSEMLFDLNEMNLRNCYTLYCDIVDFVSIQNAKKITRVEIISGEQARQLLHKAEALEAKITALRAQLKKETQFNRKVELNMEIKRLEKEKATI</sequence>
<keyword evidence="1" id="KW-0175">Coiled coil</keyword>
<dbReference type="Pfam" id="PF14335">
    <property type="entry name" value="DUF4391"/>
    <property type="match status" value="1"/>
</dbReference>
<evidence type="ECO:0000313" key="2">
    <source>
        <dbReference type="EMBL" id="KXL53688.1"/>
    </source>
</evidence>
<protein>
    <recommendedName>
        <fullName evidence="4">DUF4391 domain-containing protein</fullName>
    </recommendedName>
</protein>
<gene>
    <name evidence="2" type="ORF">CLNEO_09140</name>
</gene>
<reference evidence="2 3" key="1">
    <citation type="submission" date="2016-01" db="EMBL/GenBank/DDBJ databases">
        <title>Genome sequence of Clostridium neopropionicum X4, DSM-3847.</title>
        <authorList>
            <person name="Poehlein A."/>
            <person name="Beck M.H."/>
            <person name="Bengelsdorf F.R."/>
            <person name="Daniel R."/>
            <person name="Duerre P."/>
        </authorList>
    </citation>
    <scope>NUCLEOTIDE SEQUENCE [LARGE SCALE GENOMIC DNA]</scope>
    <source>
        <strain evidence="2 3">DSM-3847</strain>
    </source>
</reference>
<proteinExistence type="predicted"/>